<comment type="caution">
    <text evidence="1">The sequence shown here is derived from an EMBL/GenBank/DDBJ whole genome shotgun (WGS) entry which is preliminary data.</text>
</comment>
<dbReference type="AlphaFoldDB" id="A0A2W1JB17"/>
<sequence>MARYTCCLTVAVALENLYQNLTDMLRGCNLEILFSQGNCVLAREKPGQVPFEHLVTVEVLVDQTRSKKEATDFDLVVKNGELPLQSSNHCSQIYQRILKDSAAYQGWQFITTVAK</sequence>
<reference evidence="1 2" key="1">
    <citation type="journal article" date="2018" name="Sci. Rep.">
        <title>A novel species of the marine cyanobacterium Acaryochloris with a unique pigment content and lifestyle.</title>
        <authorList>
            <person name="Partensky F."/>
            <person name="Six C."/>
            <person name="Ratin M."/>
            <person name="Garczarek L."/>
            <person name="Vaulot D."/>
            <person name="Probert I."/>
            <person name="Calteau A."/>
            <person name="Gourvil P."/>
            <person name="Marie D."/>
            <person name="Grebert T."/>
            <person name="Bouchier C."/>
            <person name="Le Panse S."/>
            <person name="Gachenot M."/>
            <person name="Rodriguez F."/>
            <person name="Garrido J.L."/>
        </authorList>
    </citation>
    <scope>NUCLEOTIDE SEQUENCE [LARGE SCALE GENOMIC DNA]</scope>
    <source>
        <strain evidence="1 2">RCC1774</strain>
    </source>
</reference>
<protein>
    <submittedName>
        <fullName evidence="1">Uncharacterized protein</fullName>
    </submittedName>
</protein>
<evidence type="ECO:0000313" key="1">
    <source>
        <dbReference type="EMBL" id="PZD71300.1"/>
    </source>
</evidence>
<organism evidence="1 2">
    <name type="scientific">Acaryochloris thomasi RCC1774</name>
    <dbReference type="NCBI Taxonomy" id="1764569"/>
    <lineage>
        <taxon>Bacteria</taxon>
        <taxon>Bacillati</taxon>
        <taxon>Cyanobacteriota</taxon>
        <taxon>Cyanophyceae</taxon>
        <taxon>Acaryochloridales</taxon>
        <taxon>Acaryochloridaceae</taxon>
        <taxon>Acaryochloris</taxon>
        <taxon>Acaryochloris thomasi</taxon>
    </lineage>
</organism>
<proteinExistence type="predicted"/>
<name>A0A2W1JB17_9CYAN</name>
<dbReference type="OrthoDB" id="531045at2"/>
<dbReference type="Proteomes" id="UP000248857">
    <property type="component" value="Unassembled WGS sequence"/>
</dbReference>
<keyword evidence="2" id="KW-1185">Reference proteome</keyword>
<accession>A0A2W1JB17</accession>
<evidence type="ECO:0000313" key="2">
    <source>
        <dbReference type="Proteomes" id="UP000248857"/>
    </source>
</evidence>
<dbReference type="EMBL" id="PQWO01000019">
    <property type="protein sequence ID" value="PZD71300.1"/>
    <property type="molecule type" value="Genomic_DNA"/>
</dbReference>
<dbReference type="RefSeq" id="WP_110988212.1">
    <property type="nucleotide sequence ID" value="NZ_CAWNWM010000019.1"/>
</dbReference>
<gene>
    <name evidence="1" type="ORF">C1752_07269</name>
</gene>